<proteinExistence type="inferred from homology"/>
<evidence type="ECO:0000256" key="3">
    <source>
        <dbReference type="RuleBase" id="RU367040"/>
    </source>
</evidence>
<keyword evidence="3" id="KW-0966">Cell projection</keyword>
<dbReference type="PRINTS" id="PR00511">
    <property type="entry name" value="TEKTIN"/>
</dbReference>
<dbReference type="AlphaFoldDB" id="A0A7R8Z065"/>
<protein>
    <recommendedName>
        <fullName evidence="3">Tektin</fullName>
    </recommendedName>
</protein>
<dbReference type="OrthoDB" id="10054259at2759"/>
<dbReference type="PANTHER" id="PTHR19960:SF11">
    <property type="entry name" value="TEKTIN"/>
    <property type="match status" value="1"/>
</dbReference>
<name>A0A7R8Z065_HERIL</name>
<dbReference type="OMA" id="QESYQPY"/>
<dbReference type="GO" id="GO:0060271">
    <property type="term" value="P:cilium assembly"/>
    <property type="evidence" value="ECO:0007669"/>
    <property type="project" value="UniProtKB-UniRule"/>
</dbReference>
<keyword evidence="3" id="KW-0969">Cilium</keyword>
<dbReference type="InterPro" id="IPR048256">
    <property type="entry name" value="Tektin-like"/>
</dbReference>
<reference evidence="5 6" key="1">
    <citation type="submission" date="2020-11" db="EMBL/GenBank/DDBJ databases">
        <authorList>
            <person name="Wallbank WR R."/>
            <person name="Pardo Diaz C."/>
            <person name="Kozak K."/>
            <person name="Martin S."/>
            <person name="Jiggins C."/>
            <person name="Moest M."/>
            <person name="Warren A I."/>
            <person name="Generalovic N T."/>
            <person name="Byers J.R.P. K."/>
            <person name="Montejo-Kovacevich G."/>
            <person name="Yen C E."/>
        </authorList>
    </citation>
    <scope>NUCLEOTIDE SEQUENCE [LARGE SCALE GENOMIC DNA]</scope>
</reference>
<dbReference type="GO" id="GO:0015630">
    <property type="term" value="C:microtubule cytoskeleton"/>
    <property type="evidence" value="ECO:0007669"/>
    <property type="project" value="UniProtKB-UniRule"/>
</dbReference>
<evidence type="ECO:0000256" key="2">
    <source>
        <dbReference type="ARBA" id="ARBA00022490"/>
    </source>
</evidence>
<keyword evidence="6" id="KW-1185">Reference proteome</keyword>
<organism evidence="5 6">
    <name type="scientific">Hermetia illucens</name>
    <name type="common">Black soldier fly</name>
    <dbReference type="NCBI Taxonomy" id="343691"/>
    <lineage>
        <taxon>Eukaryota</taxon>
        <taxon>Metazoa</taxon>
        <taxon>Ecdysozoa</taxon>
        <taxon>Arthropoda</taxon>
        <taxon>Hexapoda</taxon>
        <taxon>Insecta</taxon>
        <taxon>Pterygota</taxon>
        <taxon>Neoptera</taxon>
        <taxon>Endopterygota</taxon>
        <taxon>Diptera</taxon>
        <taxon>Brachycera</taxon>
        <taxon>Stratiomyomorpha</taxon>
        <taxon>Stratiomyidae</taxon>
        <taxon>Hermetiinae</taxon>
        <taxon>Hermetia</taxon>
    </lineage>
</organism>
<evidence type="ECO:0000313" key="6">
    <source>
        <dbReference type="Proteomes" id="UP000594454"/>
    </source>
</evidence>
<dbReference type="EMBL" id="LR899013">
    <property type="protein sequence ID" value="CAD7091221.1"/>
    <property type="molecule type" value="Genomic_DNA"/>
</dbReference>
<dbReference type="Pfam" id="PF03148">
    <property type="entry name" value="Tektin"/>
    <property type="match status" value="1"/>
</dbReference>
<keyword evidence="2" id="KW-0963">Cytoplasm</keyword>
<dbReference type="InParanoid" id="A0A7R8Z065"/>
<dbReference type="GO" id="GO:0005930">
    <property type="term" value="C:axoneme"/>
    <property type="evidence" value="ECO:0007669"/>
    <property type="project" value="UniProtKB-SubCell"/>
</dbReference>
<evidence type="ECO:0000256" key="1">
    <source>
        <dbReference type="ARBA" id="ARBA00007209"/>
    </source>
</evidence>
<evidence type="ECO:0000313" key="5">
    <source>
        <dbReference type="EMBL" id="CAD7091221.1"/>
    </source>
</evidence>
<keyword evidence="3" id="KW-0282">Flagellum</keyword>
<comment type="subcellular location">
    <subcellularLocation>
        <location evidence="3">Cytoplasm</location>
        <location evidence="3">Cytoskeleton</location>
        <location evidence="3">Cilium axoneme</location>
    </subcellularLocation>
</comment>
<accession>A0A7R8Z065</accession>
<keyword evidence="4" id="KW-0175">Coiled coil</keyword>
<gene>
    <name evidence="5" type="ORF">HERILL_LOCUS13647</name>
</gene>
<evidence type="ECO:0000256" key="4">
    <source>
        <dbReference type="SAM" id="Coils"/>
    </source>
</evidence>
<sequence>MATKINHGISSAFSKPWSGTIKPKCVESKPLPKNRAKFSADFQLIKSEPWKGISGYDRTEIIPLPGLTVANFKMSPCFILKGMSTEPIHYPNFVTGFERNPQHAARTAINVRYTEKDWIHGCSALYTEAKNTRLNCEKVRTDSIRLMRETDEKTVKGQTDVKYRIEERLEDMTFWKNELNTELEKVKAEATLLTDIKRNISRSLQDLEAPLHIAQECLRHREGRQGIEKARDLIEEKLLEEVDNLRNSRQKFGELHSLIERQLTDLRNAQHALEEDVAHKEQTMCIDRICRELDNYSRGLSYRGGIEKTAIATTTAETWIEASAERVENAQAARAKSAELRTSLGTLIAGIAASVQEHFHDTNQAFERGQVEMSNEIKKIQHHLNAVKDEKFQLDKYVALLKKAIQDKSKPLMLSQTRLEARCHRQGLELCEDFAHRRLITEIADIQDSIEKLYGKLKEAESKYYQLLKTRNNLEEDLKRKVDSLFTDREKCLSLRRSFPVTKMIKY</sequence>
<dbReference type="InterPro" id="IPR000435">
    <property type="entry name" value="Tektins"/>
</dbReference>
<dbReference type="GO" id="GO:0005634">
    <property type="term" value="C:nucleus"/>
    <property type="evidence" value="ECO:0007669"/>
    <property type="project" value="TreeGrafter"/>
</dbReference>
<comment type="similarity">
    <text evidence="1 3">Belongs to the tektin family.</text>
</comment>
<dbReference type="PANTHER" id="PTHR19960">
    <property type="entry name" value="TEKTIN"/>
    <property type="match status" value="1"/>
</dbReference>
<dbReference type="GO" id="GO:0060294">
    <property type="term" value="P:cilium movement involved in cell motility"/>
    <property type="evidence" value="ECO:0007669"/>
    <property type="project" value="UniProtKB-UniRule"/>
</dbReference>
<feature type="coiled-coil region" evidence="4">
    <location>
        <begin position="443"/>
        <end position="477"/>
    </location>
</feature>
<dbReference type="Proteomes" id="UP000594454">
    <property type="component" value="Chromosome 5"/>
</dbReference>